<feature type="transmembrane region" description="Helical" evidence="1">
    <location>
        <begin position="70"/>
        <end position="94"/>
    </location>
</feature>
<reference evidence="3" key="1">
    <citation type="submission" date="2017-06" db="EMBL/GenBank/DDBJ databases">
        <authorList>
            <person name="Varghese N."/>
            <person name="Submissions S."/>
        </authorList>
    </citation>
    <scope>NUCLEOTIDE SEQUENCE [LARGE SCALE GENOMIC DNA]</scope>
    <source>
        <strain evidence="3">LNB2</strain>
    </source>
</reference>
<keyword evidence="1" id="KW-1133">Transmembrane helix</keyword>
<keyword evidence="1" id="KW-0812">Transmembrane</keyword>
<accession>A0A239K0U6</accession>
<dbReference type="AlphaFoldDB" id="A0A239K0U6"/>
<evidence type="ECO:0000313" key="3">
    <source>
        <dbReference type="Proteomes" id="UP000198281"/>
    </source>
</evidence>
<gene>
    <name evidence="2" type="ORF">SAMN06295912_14320</name>
</gene>
<evidence type="ECO:0000313" key="2">
    <source>
        <dbReference type="EMBL" id="SNT11651.1"/>
    </source>
</evidence>
<sequence>MSAIGTWPSKTRPSTTAVWQEDSCCGTPRACWKAARERSSMMVTGRLNCVRTCSAHFSQQPQPGSRWTRIGVAALAAVATNMAASAAIICFFNVHAFQ</sequence>
<name>A0A239K0U6_9SPHN</name>
<proteinExistence type="predicted"/>
<evidence type="ECO:0000256" key="1">
    <source>
        <dbReference type="SAM" id="Phobius"/>
    </source>
</evidence>
<dbReference type="EMBL" id="FZOS01000043">
    <property type="protein sequence ID" value="SNT11651.1"/>
    <property type="molecule type" value="Genomic_DNA"/>
</dbReference>
<keyword evidence="1" id="KW-0472">Membrane</keyword>
<keyword evidence="3" id="KW-1185">Reference proteome</keyword>
<protein>
    <submittedName>
        <fullName evidence="2">Uncharacterized protein</fullName>
    </submittedName>
</protein>
<dbReference type="Proteomes" id="UP000198281">
    <property type="component" value="Unassembled WGS sequence"/>
</dbReference>
<organism evidence="2 3">
    <name type="scientific">Edaphosphingomonas laterariae</name>
    <dbReference type="NCBI Taxonomy" id="861865"/>
    <lineage>
        <taxon>Bacteria</taxon>
        <taxon>Pseudomonadati</taxon>
        <taxon>Pseudomonadota</taxon>
        <taxon>Alphaproteobacteria</taxon>
        <taxon>Sphingomonadales</taxon>
        <taxon>Rhizorhabdaceae</taxon>
        <taxon>Edaphosphingomonas</taxon>
    </lineage>
</organism>